<dbReference type="KEGG" id="tpal:117645545"/>
<dbReference type="Pfam" id="PF01230">
    <property type="entry name" value="HIT"/>
    <property type="match status" value="1"/>
</dbReference>
<feature type="domain" description="HIT" evidence="4">
    <location>
        <begin position="21"/>
        <end position="129"/>
    </location>
</feature>
<organism evidence="6">
    <name type="scientific">Thrips palmi</name>
    <name type="common">Melon thrips</name>
    <dbReference type="NCBI Taxonomy" id="161013"/>
    <lineage>
        <taxon>Eukaryota</taxon>
        <taxon>Metazoa</taxon>
        <taxon>Ecdysozoa</taxon>
        <taxon>Arthropoda</taxon>
        <taxon>Hexapoda</taxon>
        <taxon>Insecta</taxon>
        <taxon>Pterygota</taxon>
        <taxon>Neoptera</taxon>
        <taxon>Paraneoptera</taxon>
        <taxon>Thysanoptera</taxon>
        <taxon>Terebrantia</taxon>
        <taxon>Thripoidea</taxon>
        <taxon>Thripidae</taxon>
        <taxon>Thrips</taxon>
    </lineage>
</organism>
<dbReference type="InParanoid" id="A0A6P8YWS6"/>
<evidence type="ECO:0000313" key="5">
    <source>
        <dbReference type="Proteomes" id="UP000515158"/>
    </source>
</evidence>
<dbReference type="FunCoup" id="A0A6P8YWS6">
    <property type="interactions" value="1104"/>
</dbReference>
<sequence>MCFRFMANGSQQRNLCGGDTVFGEIIRKEAPADILYEDEECMAFNDIAPQAPVHFLVIPKKPIPSLSAAEDSDERLLGHLMIIARRLARQMGLAQGYRIVVNNGPQACQSIYHLHLHVVGGRQLRWPPY</sequence>
<dbReference type="GO" id="GO:0003824">
    <property type="term" value="F:catalytic activity"/>
    <property type="evidence" value="ECO:0007669"/>
    <property type="project" value="InterPro"/>
</dbReference>
<dbReference type="PANTHER" id="PTHR23089">
    <property type="entry name" value="HISTIDINE TRIAD HIT PROTEIN"/>
    <property type="match status" value="1"/>
</dbReference>
<dbReference type="Proteomes" id="UP000515158">
    <property type="component" value="Unplaced"/>
</dbReference>
<dbReference type="InterPro" id="IPR019808">
    <property type="entry name" value="Histidine_triad_CS"/>
</dbReference>
<evidence type="ECO:0000256" key="1">
    <source>
        <dbReference type="PIRSR" id="PIRSR601310-1"/>
    </source>
</evidence>
<dbReference type="InterPro" id="IPR011146">
    <property type="entry name" value="HIT-like"/>
</dbReference>
<accession>A0A6P8YWS6</accession>
<dbReference type="PROSITE" id="PS51084">
    <property type="entry name" value="HIT_2"/>
    <property type="match status" value="1"/>
</dbReference>
<dbReference type="PROSITE" id="PS00892">
    <property type="entry name" value="HIT_1"/>
    <property type="match status" value="1"/>
</dbReference>
<reference evidence="6" key="1">
    <citation type="submission" date="2025-08" db="UniProtKB">
        <authorList>
            <consortium name="RefSeq"/>
        </authorList>
    </citation>
    <scope>IDENTIFICATION</scope>
    <source>
        <tissue evidence="6">Total insect</tissue>
    </source>
</reference>
<name>A0A6P8YWS6_THRPL</name>
<dbReference type="InterPro" id="IPR001310">
    <property type="entry name" value="Histidine_triad_HIT"/>
</dbReference>
<feature type="short sequence motif" description="Histidine triad motif" evidence="2 3">
    <location>
        <begin position="113"/>
        <end position="117"/>
    </location>
</feature>
<dbReference type="OrthoDB" id="672793at2759"/>
<dbReference type="FunFam" id="3.30.428.10:FF:000005">
    <property type="entry name" value="Histidine triad nucleotide-binding protein 1"/>
    <property type="match status" value="1"/>
</dbReference>
<evidence type="ECO:0000313" key="6">
    <source>
        <dbReference type="RefSeq" id="XP_034241721.1"/>
    </source>
</evidence>
<dbReference type="AlphaFoldDB" id="A0A6P8YWS6"/>
<gene>
    <name evidence="6" type="primary">LOC117645545</name>
</gene>
<dbReference type="InterPro" id="IPR036265">
    <property type="entry name" value="HIT-like_sf"/>
</dbReference>
<evidence type="ECO:0000256" key="2">
    <source>
        <dbReference type="PIRSR" id="PIRSR601310-3"/>
    </source>
</evidence>
<protein>
    <submittedName>
        <fullName evidence="6">Histidine triad nucleotide-binding protein 1-like</fullName>
    </submittedName>
</protein>
<evidence type="ECO:0000256" key="3">
    <source>
        <dbReference type="PROSITE-ProRule" id="PRU00464"/>
    </source>
</evidence>
<dbReference type="Gene3D" id="3.30.428.10">
    <property type="entry name" value="HIT-like"/>
    <property type="match status" value="1"/>
</dbReference>
<proteinExistence type="predicted"/>
<dbReference type="GeneID" id="117645545"/>
<dbReference type="PRINTS" id="PR00332">
    <property type="entry name" value="HISTRIAD"/>
</dbReference>
<dbReference type="CDD" id="cd01276">
    <property type="entry name" value="PKCI_related"/>
    <property type="match status" value="1"/>
</dbReference>
<dbReference type="SUPFAM" id="SSF54197">
    <property type="entry name" value="HIT-like"/>
    <property type="match status" value="1"/>
</dbReference>
<keyword evidence="5" id="KW-1185">Reference proteome</keyword>
<evidence type="ECO:0000259" key="4">
    <source>
        <dbReference type="PROSITE" id="PS51084"/>
    </source>
</evidence>
<feature type="active site" description="Tele-AMP-histidine intermediate" evidence="1">
    <location>
        <position position="115"/>
    </location>
</feature>
<dbReference type="RefSeq" id="XP_034241721.1">
    <property type="nucleotide sequence ID" value="XM_034385830.1"/>
</dbReference>